<dbReference type="Proteomes" id="UP001436462">
    <property type="component" value="Unassembled WGS sequence"/>
</dbReference>
<evidence type="ECO:0000256" key="1">
    <source>
        <dbReference type="SAM" id="SignalP"/>
    </source>
</evidence>
<dbReference type="PROSITE" id="PS51257">
    <property type="entry name" value="PROKAR_LIPOPROTEIN"/>
    <property type="match status" value="1"/>
</dbReference>
<name>A0ABV1LDZ5_9GAMM</name>
<proteinExistence type="predicted"/>
<protein>
    <submittedName>
        <fullName evidence="2">Type-F conjugative transfer system protein TraW</fullName>
    </submittedName>
</protein>
<keyword evidence="3" id="KW-1185">Reference proteome</keyword>
<dbReference type="EMBL" id="JBEEWF010000015">
    <property type="protein sequence ID" value="MEQ5349951.1"/>
    <property type="molecule type" value="Genomic_DNA"/>
</dbReference>
<dbReference type="NCBIfam" id="TIGR02743">
    <property type="entry name" value="TraW"/>
    <property type="match status" value="1"/>
</dbReference>
<feature type="signal peptide" evidence="1">
    <location>
        <begin position="1"/>
        <end position="20"/>
    </location>
</feature>
<dbReference type="InterPro" id="IPR014114">
    <property type="entry name" value="TraW"/>
</dbReference>
<feature type="chain" id="PRO_5046160665" evidence="1">
    <location>
        <begin position="21"/>
        <end position="207"/>
    </location>
</feature>
<accession>A0ABV1LDZ5</accession>
<keyword evidence="1" id="KW-0732">Signal</keyword>
<evidence type="ECO:0000313" key="3">
    <source>
        <dbReference type="Proteomes" id="UP001436462"/>
    </source>
</evidence>
<dbReference type="RefSeq" id="WP_281111385.1">
    <property type="nucleotide sequence ID" value="NZ_JBEEWF010000015.1"/>
</dbReference>
<organism evidence="2 3">
    <name type="scientific">Proteus genomosp. 6</name>
    <dbReference type="NCBI Taxonomy" id="1311820"/>
    <lineage>
        <taxon>Bacteria</taxon>
        <taxon>Pseudomonadati</taxon>
        <taxon>Pseudomonadota</taxon>
        <taxon>Gammaproteobacteria</taxon>
        <taxon>Enterobacterales</taxon>
        <taxon>Morganellaceae</taxon>
        <taxon>Proteus</taxon>
    </lineage>
</organism>
<sequence>MNKKLIIATIILAFSCSPLAKELGAVGSIWKIKERNLITVMQERLAKKFENKSEEEIQDEIRERIEQRALRPDPVQGVTKATKTEVRYFDPSFTVTKDLADQNGVVFARKGQVYNPFDISGFTQTLIFIDGDDVQQLNWVKSFKPSTMRSKIILINGNIKDTEKYLSQKVYFDQLGEISARFDIERVPSIIEAAPQEKKLKITEVGL</sequence>
<reference evidence="2 3" key="1">
    <citation type="submission" date="2024-04" db="EMBL/GenBank/DDBJ databases">
        <title>Role of Flies in the Dissemination of Carbapenem-Resistant Enterobacteriaceae (CRE): An Epidemiological and Genomic Study in China.</title>
        <authorList>
            <person name="Kaichao C."/>
            <person name="Zhang R."/>
            <person name="Chen S."/>
        </authorList>
    </citation>
    <scope>NUCLEOTIDE SEQUENCE [LARGE SCALE GENOMIC DNA]</scope>
    <source>
        <strain evidence="3">fly-1011</strain>
    </source>
</reference>
<comment type="caution">
    <text evidence="2">The sequence shown here is derived from an EMBL/GenBank/DDBJ whole genome shotgun (WGS) entry which is preliminary data.</text>
</comment>
<gene>
    <name evidence="2" type="primary">traW</name>
    <name evidence="2" type="ORF">ABN253_17435</name>
</gene>
<evidence type="ECO:0000313" key="2">
    <source>
        <dbReference type="EMBL" id="MEQ5349951.1"/>
    </source>
</evidence>